<evidence type="ECO:0000256" key="3">
    <source>
        <dbReference type="ARBA" id="ARBA00022989"/>
    </source>
</evidence>
<feature type="transmembrane region" description="Helical" evidence="5">
    <location>
        <begin position="27"/>
        <end position="45"/>
    </location>
</feature>
<keyword evidence="2 5" id="KW-0812">Transmembrane</keyword>
<feature type="transmembrane region" description="Helical" evidence="5">
    <location>
        <begin position="136"/>
        <end position="153"/>
    </location>
</feature>
<evidence type="ECO:0000259" key="6">
    <source>
        <dbReference type="Pfam" id="PF07291"/>
    </source>
</evidence>
<gene>
    <name evidence="7" type="ORF">DOS84_10900</name>
</gene>
<feature type="transmembrane region" description="Helical" evidence="5">
    <location>
        <begin position="65"/>
        <end position="86"/>
    </location>
</feature>
<dbReference type="UniPathway" id="UPA00895"/>
<dbReference type="GO" id="GO:0030416">
    <property type="term" value="P:methylamine metabolic process"/>
    <property type="evidence" value="ECO:0007669"/>
    <property type="project" value="InterPro"/>
</dbReference>
<evidence type="ECO:0000256" key="1">
    <source>
        <dbReference type="ARBA" id="ARBA00004141"/>
    </source>
</evidence>
<organism evidence="7 8">
    <name type="scientific">Flavobacterium aquariorum</name>
    <dbReference type="NCBI Taxonomy" id="2217670"/>
    <lineage>
        <taxon>Bacteria</taxon>
        <taxon>Pseudomonadati</taxon>
        <taxon>Bacteroidota</taxon>
        <taxon>Flavobacteriia</taxon>
        <taxon>Flavobacteriales</taxon>
        <taxon>Flavobacteriaceae</taxon>
        <taxon>Flavobacterium</taxon>
    </lineage>
</organism>
<reference evidence="7 8" key="1">
    <citation type="submission" date="2018-06" db="EMBL/GenBank/DDBJ databases">
        <title>Flavobacterium sp IMCC34762, genome.</title>
        <authorList>
            <person name="Joung Y."/>
            <person name="Cho J."/>
            <person name="Song J."/>
        </authorList>
    </citation>
    <scope>NUCLEOTIDE SEQUENCE [LARGE SCALE GENOMIC DNA]</scope>
    <source>
        <strain evidence="7 8">IMCC34762</strain>
    </source>
</reference>
<protein>
    <recommendedName>
        <fullName evidence="6">Methylamine utilisation protein MauE domain-containing protein</fullName>
    </recommendedName>
</protein>
<feature type="domain" description="Methylamine utilisation protein MauE" evidence="6">
    <location>
        <begin position="27"/>
        <end position="152"/>
    </location>
</feature>
<dbReference type="Proteomes" id="UP000249177">
    <property type="component" value="Unassembled WGS sequence"/>
</dbReference>
<dbReference type="Pfam" id="PF07291">
    <property type="entry name" value="MauE"/>
    <property type="match status" value="1"/>
</dbReference>
<evidence type="ECO:0000256" key="5">
    <source>
        <dbReference type="SAM" id="Phobius"/>
    </source>
</evidence>
<dbReference type="InterPro" id="IPR009908">
    <property type="entry name" value="Methylamine_util_MauE"/>
</dbReference>
<sequence length="509" mass="58855">MAFEFRILLCRTKIYEAMRFNIKIQNLFLEFTCLLYIILFVYAAVSKLLDFENFQAQLGQSPLLSPFADFVSITVIVLELIIAVLLSVPRFRYFALCAAVALMSMFTTYIVIILHFSYFIPCSCGGILEKLGWKEHLIFNLAFLFLAIFAILLRSMNNRILIRLSLLVLGSVLVITGLFLFSEDIMQKENPFIRRFPQATAAKVGSIDLRNTSYYVAGTNKNKIYLANRLAPLQILEIDSNLKSKKKHTIQLDRENFNFKAVEIRINAPYFYVIDGTVPVIYRGLISHWKAKVMMEKQFYFSDIVFINDKQLAFRTQKPPTGENILGIANNYENPKIKYNPQVLQKQMEGIFDTDGTLQYSATLHKLIYTYYYRNQYIITKENLTVEHRANTIDTTTKAKLEVVKIKQSGDIKLAAPPYMVNRHTTVRGNLLFVNSLLRGKYEEIDVWKYASVVDVYDLSKQTYLLSFYVYDEEAGRMKNFFAGDSAMYILSGHYILKYGYGKRIQSKI</sequence>
<name>A0A2W7TUZ2_9FLAO</name>
<dbReference type="GO" id="GO:0016020">
    <property type="term" value="C:membrane"/>
    <property type="evidence" value="ECO:0007669"/>
    <property type="project" value="UniProtKB-SubCell"/>
</dbReference>
<keyword evidence="8" id="KW-1185">Reference proteome</keyword>
<accession>A0A2W7TUZ2</accession>
<evidence type="ECO:0000313" key="7">
    <source>
        <dbReference type="EMBL" id="PZX93364.1"/>
    </source>
</evidence>
<feature type="transmembrane region" description="Helical" evidence="5">
    <location>
        <begin position="160"/>
        <end position="181"/>
    </location>
</feature>
<dbReference type="AlphaFoldDB" id="A0A2W7TUZ2"/>
<evidence type="ECO:0000256" key="4">
    <source>
        <dbReference type="ARBA" id="ARBA00023136"/>
    </source>
</evidence>
<comment type="subcellular location">
    <subcellularLocation>
        <location evidence="1">Membrane</location>
        <topology evidence="1">Multi-pass membrane protein</topology>
    </subcellularLocation>
</comment>
<evidence type="ECO:0000313" key="8">
    <source>
        <dbReference type="Proteomes" id="UP000249177"/>
    </source>
</evidence>
<proteinExistence type="predicted"/>
<dbReference type="EMBL" id="QKXH01000006">
    <property type="protein sequence ID" value="PZX93364.1"/>
    <property type="molecule type" value="Genomic_DNA"/>
</dbReference>
<evidence type="ECO:0000256" key="2">
    <source>
        <dbReference type="ARBA" id="ARBA00022692"/>
    </source>
</evidence>
<feature type="transmembrane region" description="Helical" evidence="5">
    <location>
        <begin position="93"/>
        <end position="116"/>
    </location>
</feature>
<comment type="caution">
    <text evidence="7">The sequence shown here is derived from an EMBL/GenBank/DDBJ whole genome shotgun (WGS) entry which is preliminary data.</text>
</comment>
<keyword evidence="3 5" id="KW-1133">Transmembrane helix</keyword>
<keyword evidence="4 5" id="KW-0472">Membrane</keyword>